<comment type="catalytic activity">
    <reaction evidence="1">
        <text>[protein]-peptidylproline (omega=180) = [protein]-peptidylproline (omega=0)</text>
        <dbReference type="Rhea" id="RHEA:16237"/>
        <dbReference type="Rhea" id="RHEA-COMP:10747"/>
        <dbReference type="Rhea" id="RHEA-COMP:10748"/>
        <dbReference type="ChEBI" id="CHEBI:83833"/>
        <dbReference type="ChEBI" id="CHEBI:83834"/>
        <dbReference type="EC" id="5.2.1.8"/>
    </reaction>
</comment>
<dbReference type="InterPro" id="IPR000297">
    <property type="entry name" value="PPIase_PpiC"/>
</dbReference>
<evidence type="ECO:0000313" key="9">
    <source>
        <dbReference type="EMBL" id="HGQ85313.1"/>
    </source>
</evidence>
<dbReference type="InterPro" id="IPR023058">
    <property type="entry name" value="PPIase_PpiC_CS"/>
</dbReference>
<protein>
    <recommendedName>
        <fullName evidence="2">peptidylprolyl isomerase</fullName>
        <ecNumber evidence="2">5.2.1.8</ecNumber>
    </recommendedName>
</protein>
<keyword evidence="5 6" id="KW-0413">Isomerase</keyword>
<evidence type="ECO:0000256" key="1">
    <source>
        <dbReference type="ARBA" id="ARBA00000971"/>
    </source>
</evidence>
<dbReference type="EMBL" id="DSZN01000052">
    <property type="protein sequence ID" value="HGQ85313.1"/>
    <property type="molecule type" value="Genomic_DNA"/>
</dbReference>
<proteinExistence type="predicted"/>
<evidence type="ECO:0000256" key="5">
    <source>
        <dbReference type="ARBA" id="ARBA00023235"/>
    </source>
</evidence>
<sequence>MKKFTFIFAIFALIFCLYLKAYSEEGKLLAEVGPYKLYEEDVNKMMKEDVQIQQLLKSKPELKDEIVSVIVNKWVNLSLFSLAGKKEGIDKEESVKRELAEIEKNFIAQKYFEKKTANLKISEKEVKEYYEKNKEKYKEPEARHIKHILIYFSKDADNATQESAFKKANEIREKLLKGANFEELAKMYSDDTGSKEKGGDLGIIRKGQTIPEFEKEIFKLKVGEISTPIKSPYGYHIVKVEKIIPERILPFDEVKNVVEEDYRQEKEEELIAQILQNLYKTYQPKIYLKMKDVQNRSK</sequence>
<dbReference type="Pfam" id="PF00639">
    <property type="entry name" value="Rotamase"/>
    <property type="match status" value="1"/>
</dbReference>
<dbReference type="SUPFAM" id="SSF54534">
    <property type="entry name" value="FKBP-like"/>
    <property type="match status" value="1"/>
</dbReference>
<dbReference type="PANTHER" id="PTHR47245">
    <property type="entry name" value="PEPTIDYLPROLYL ISOMERASE"/>
    <property type="match status" value="1"/>
</dbReference>
<dbReference type="EC" id="5.2.1.8" evidence="2"/>
<dbReference type="SUPFAM" id="SSF109998">
    <property type="entry name" value="Triger factor/SurA peptide-binding domain-like"/>
    <property type="match status" value="1"/>
</dbReference>
<accession>A0A7C4JQC0</accession>
<dbReference type="Gene3D" id="3.10.50.40">
    <property type="match status" value="1"/>
</dbReference>
<comment type="caution">
    <text evidence="9">The sequence shown here is derived from an EMBL/GenBank/DDBJ whole genome shotgun (WGS) entry which is preliminary data.</text>
</comment>
<dbReference type="GO" id="GO:0003755">
    <property type="term" value="F:peptidyl-prolyl cis-trans isomerase activity"/>
    <property type="evidence" value="ECO:0007669"/>
    <property type="project" value="UniProtKB-KW"/>
</dbReference>
<evidence type="ECO:0000256" key="2">
    <source>
        <dbReference type="ARBA" id="ARBA00013194"/>
    </source>
</evidence>
<dbReference type="AlphaFoldDB" id="A0A7C4JQC0"/>
<evidence type="ECO:0000256" key="6">
    <source>
        <dbReference type="PROSITE-ProRule" id="PRU00278"/>
    </source>
</evidence>
<dbReference type="InterPro" id="IPR027304">
    <property type="entry name" value="Trigger_fact/SurA_dom_sf"/>
</dbReference>
<evidence type="ECO:0000256" key="3">
    <source>
        <dbReference type="ARBA" id="ARBA00022729"/>
    </source>
</evidence>
<dbReference type="InterPro" id="IPR050245">
    <property type="entry name" value="PrsA_foldase"/>
</dbReference>
<feature type="coiled-coil region" evidence="7">
    <location>
        <begin position="85"/>
        <end position="139"/>
    </location>
</feature>
<keyword evidence="3" id="KW-0732">Signal</keyword>
<dbReference type="InterPro" id="IPR046357">
    <property type="entry name" value="PPIase_dom_sf"/>
</dbReference>
<organism evidence="9">
    <name type="scientific">Thermodesulfobacterium geofontis</name>
    <dbReference type="NCBI Taxonomy" id="1295609"/>
    <lineage>
        <taxon>Bacteria</taxon>
        <taxon>Pseudomonadati</taxon>
        <taxon>Thermodesulfobacteriota</taxon>
        <taxon>Thermodesulfobacteria</taxon>
        <taxon>Thermodesulfobacteriales</taxon>
        <taxon>Thermodesulfobacteriaceae</taxon>
        <taxon>Thermodesulfobacterium</taxon>
    </lineage>
</organism>
<dbReference type="PANTHER" id="PTHR47245:SF1">
    <property type="entry name" value="FOLDASE PROTEIN PRSA"/>
    <property type="match status" value="1"/>
</dbReference>
<keyword evidence="7" id="KW-0175">Coiled coil</keyword>
<gene>
    <name evidence="9" type="ORF">ENT66_02825</name>
</gene>
<evidence type="ECO:0000259" key="8">
    <source>
        <dbReference type="PROSITE" id="PS50198"/>
    </source>
</evidence>
<feature type="domain" description="PpiC" evidence="8">
    <location>
        <begin position="140"/>
        <end position="242"/>
    </location>
</feature>
<evidence type="ECO:0000256" key="4">
    <source>
        <dbReference type="ARBA" id="ARBA00023110"/>
    </source>
</evidence>
<name>A0A7C4JQC0_9BACT</name>
<keyword evidence="4 6" id="KW-0697">Rotamase</keyword>
<dbReference type="PROSITE" id="PS50198">
    <property type="entry name" value="PPIC_PPIASE_2"/>
    <property type="match status" value="1"/>
</dbReference>
<reference evidence="9" key="1">
    <citation type="journal article" date="2020" name="mSystems">
        <title>Genome- and Community-Level Interaction Insights into Carbon Utilization and Element Cycling Functions of Hydrothermarchaeota in Hydrothermal Sediment.</title>
        <authorList>
            <person name="Zhou Z."/>
            <person name="Liu Y."/>
            <person name="Xu W."/>
            <person name="Pan J."/>
            <person name="Luo Z.H."/>
            <person name="Li M."/>
        </authorList>
    </citation>
    <scope>NUCLEOTIDE SEQUENCE [LARGE SCALE GENOMIC DNA]</scope>
    <source>
        <strain evidence="9">SpSt-6</strain>
    </source>
</reference>
<evidence type="ECO:0000256" key="7">
    <source>
        <dbReference type="SAM" id="Coils"/>
    </source>
</evidence>
<dbReference type="PROSITE" id="PS01096">
    <property type="entry name" value="PPIC_PPIASE_1"/>
    <property type="match status" value="1"/>
</dbReference>